<evidence type="ECO:0000313" key="2">
    <source>
        <dbReference type="Proteomes" id="UP001165960"/>
    </source>
</evidence>
<organism evidence="1 2">
    <name type="scientific">Entomophthora muscae</name>
    <dbReference type="NCBI Taxonomy" id="34485"/>
    <lineage>
        <taxon>Eukaryota</taxon>
        <taxon>Fungi</taxon>
        <taxon>Fungi incertae sedis</taxon>
        <taxon>Zoopagomycota</taxon>
        <taxon>Entomophthoromycotina</taxon>
        <taxon>Entomophthoromycetes</taxon>
        <taxon>Entomophthorales</taxon>
        <taxon>Entomophthoraceae</taxon>
        <taxon>Entomophthora</taxon>
    </lineage>
</organism>
<name>A0ACC2RNM8_9FUNG</name>
<accession>A0ACC2RNM8</accession>
<dbReference type="Proteomes" id="UP001165960">
    <property type="component" value="Unassembled WGS sequence"/>
</dbReference>
<dbReference type="EMBL" id="QTSX02007105">
    <property type="protein sequence ID" value="KAJ9051678.1"/>
    <property type="molecule type" value="Genomic_DNA"/>
</dbReference>
<evidence type="ECO:0000313" key="1">
    <source>
        <dbReference type="EMBL" id="KAJ9051678.1"/>
    </source>
</evidence>
<proteinExistence type="predicted"/>
<protein>
    <submittedName>
        <fullName evidence="1">Uncharacterized protein</fullName>
    </submittedName>
</protein>
<reference evidence="1" key="1">
    <citation type="submission" date="2022-04" db="EMBL/GenBank/DDBJ databases">
        <title>Genome of the entomopathogenic fungus Entomophthora muscae.</title>
        <authorList>
            <person name="Elya C."/>
            <person name="Lovett B.R."/>
            <person name="Lee E."/>
            <person name="Macias A.M."/>
            <person name="Hajek A.E."/>
            <person name="De Bivort B.L."/>
            <person name="Kasson M.T."/>
            <person name="De Fine Licht H.H."/>
            <person name="Stajich J.E."/>
        </authorList>
    </citation>
    <scope>NUCLEOTIDE SEQUENCE</scope>
    <source>
        <strain evidence="1">Berkeley</strain>
    </source>
</reference>
<keyword evidence="2" id="KW-1185">Reference proteome</keyword>
<gene>
    <name evidence="1" type="ORF">DSO57_1002377</name>
</gene>
<comment type="caution">
    <text evidence="1">The sequence shown here is derived from an EMBL/GenBank/DDBJ whole genome shotgun (WGS) entry which is preliminary data.</text>
</comment>
<sequence length="124" mass="14273">MSKAKVFRGLTIRDEFSQPEIKQLELGRAVVDKINFFYGHENFKFYDGFEFNIQNLNETMVGRLLKERSKNQQFSLAMDVDKWPKVASVTVVLKAMATTKNTSDLNEMISDLNKIQVARDSGFN</sequence>